<feature type="domain" description="DUF218" evidence="1">
    <location>
        <begin position="6"/>
        <end position="124"/>
    </location>
</feature>
<organism evidence="2 3">
    <name type="scientific">Parasphingorhabdus cellanae</name>
    <dbReference type="NCBI Taxonomy" id="2806553"/>
    <lineage>
        <taxon>Bacteria</taxon>
        <taxon>Pseudomonadati</taxon>
        <taxon>Pseudomonadota</taxon>
        <taxon>Alphaproteobacteria</taxon>
        <taxon>Sphingomonadales</taxon>
        <taxon>Sphingomonadaceae</taxon>
        <taxon>Parasphingorhabdus</taxon>
    </lineage>
</organism>
<dbReference type="Proteomes" id="UP000663923">
    <property type="component" value="Chromosome"/>
</dbReference>
<proteinExistence type="predicted"/>
<dbReference type="Pfam" id="PF02698">
    <property type="entry name" value="DUF218"/>
    <property type="match status" value="1"/>
</dbReference>
<evidence type="ECO:0000259" key="1">
    <source>
        <dbReference type="Pfam" id="PF02698"/>
    </source>
</evidence>
<keyword evidence="3" id="KW-1185">Reference proteome</keyword>
<name>A0ABX7T247_9SPHN</name>
<sequence length="174" mass="19155">MARSVFILGSPNAGDGTLSLISLSRITRAIKEQQEVSDIVLLATGGFGAHFNKTKTPHRELVYRQLEAFGAVIDRANPNDLLSSNTVEDMTLIAEFAELRGISSYDIVTSNFHAARCRFILKCFAHSHLVNVLTADDPNDLDIEIVQHEDNALTQLKSQGGVFLEGILHPYSEM</sequence>
<dbReference type="InterPro" id="IPR003848">
    <property type="entry name" value="DUF218"/>
</dbReference>
<protein>
    <submittedName>
        <fullName evidence="2">YdcF family protein</fullName>
    </submittedName>
</protein>
<evidence type="ECO:0000313" key="3">
    <source>
        <dbReference type="Proteomes" id="UP000663923"/>
    </source>
</evidence>
<accession>A0ABX7T247</accession>
<evidence type="ECO:0000313" key="2">
    <source>
        <dbReference type="EMBL" id="QTD54602.1"/>
    </source>
</evidence>
<dbReference type="RefSeq" id="WP_207986436.1">
    <property type="nucleotide sequence ID" value="NZ_CP071794.1"/>
</dbReference>
<reference evidence="2 3" key="1">
    <citation type="submission" date="2021-03" db="EMBL/GenBank/DDBJ databases">
        <title>Complete genome of Parasphingorhabdus_sp.JHSY0214.</title>
        <authorList>
            <person name="Yoo J.H."/>
            <person name="Bae J.W."/>
        </authorList>
    </citation>
    <scope>NUCLEOTIDE SEQUENCE [LARGE SCALE GENOMIC DNA]</scope>
    <source>
        <strain evidence="2 3">JHSY0214</strain>
    </source>
</reference>
<dbReference type="EMBL" id="CP071794">
    <property type="protein sequence ID" value="QTD54602.1"/>
    <property type="molecule type" value="Genomic_DNA"/>
</dbReference>
<gene>
    <name evidence="2" type="ORF">J4G78_09915</name>
</gene>